<name>A0A845QH18_9FIRM</name>
<evidence type="ECO:0000256" key="9">
    <source>
        <dbReference type="ARBA" id="ARBA00047365"/>
    </source>
</evidence>
<keyword evidence="13" id="KW-1185">Reference proteome</keyword>
<dbReference type="GO" id="GO:0051539">
    <property type="term" value="F:4 iron, 4 sulfur cluster binding"/>
    <property type="evidence" value="ECO:0007669"/>
    <property type="project" value="UniProtKB-KW"/>
</dbReference>
<evidence type="ECO:0000313" key="13">
    <source>
        <dbReference type="Proteomes" id="UP000446866"/>
    </source>
</evidence>
<dbReference type="InterPro" id="IPR012839">
    <property type="entry name" value="Organic_radical_activase"/>
</dbReference>
<protein>
    <submittedName>
        <fullName evidence="12">Glycyl-radical enzyme activating protein</fullName>
    </submittedName>
</protein>
<comment type="cofactor">
    <cofactor evidence="1">
        <name>[4Fe-4S] cluster</name>
        <dbReference type="ChEBI" id="CHEBI:49883"/>
    </cofactor>
</comment>
<keyword evidence="7" id="KW-0408">Iron</keyword>
<dbReference type="InterPro" id="IPR040074">
    <property type="entry name" value="BssD/PflA/YjjW"/>
</dbReference>
<reference evidence="12 13" key="1">
    <citation type="submission" date="2018-08" db="EMBL/GenBank/DDBJ databases">
        <title>Murine metabolic-syndrome-specific gut microbial biobank.</title>
        <authorList>
            <person name="Liu C."/>
        </authorList>
    </citation>
    <scope>NUCLEOTIDE SEQUENCE [LARGE SCALE GENOMIC DNA]</scope>
    <source>
        <strain evidence="12 13">28</strain>
    </source>
</reference>
<dbReference type="PROSITE" id="PS01087">
    <property type="entry name" value="RADICAL_ACTIVATING"/>
    <property type="match status" value="1"/>
</dbReference>
<accession>A0A845QH18</accession>
<dbReference type="RefSeq" id="WP_160201716.1">
    <property type="nucleotide sequence ID" value="NZ_QXWK01000012.1"/>
</dbReference>
<dbReference type="Pfam" id="PF00037">
    <property type="entry name" value="Fer4"/>
    <property type="match status" value="1"/>
</dbReference>
<organism evidence="12 13">
    <name type="scientific">Anaerotruncus colihominis</name>
    <dbReference type="NCBI Taxonomy" id="169435"/>
    <lineage>
        <taxon>Bacteria</taxon>
        <taxon>Bacillati</taxon>
        <taxon>Bacillota</taxon>
        <taxon>Clostridia</taxon>
        <taxon>Eubacteriales</taxon>
        <taxon>Oscillospiraceae</taxon>
        <taxon>Anaerotruncus</taxon>
    </lineage>
</organism>
<keyword evidence="4" id="KW-0949">S-adenosyl-L-methionine</keyword>
<dbReference type="Pfam" id="PF04055">
    <property type="entry name" value="Radical_SAM"/>
    <property type="match status" value="1"/>
</dbReference>
<dbReference type="SUPFAM" id="SSF102114">
    <property type="entry name" value="Radical SAM enzymes"/>
    <property type="match status" value="1"/>
</dbReference>
<dbReference type="PROSITE" id="PS51918">
    <property type="entry name" value="RADICAL_SAM"/>
    <property type="match status" value="1"/>
</dbReference>
<dbReference type="SUPFAM" id="SSF54862">
    <property type="entry name" value="4Fe-4S ferredoxins"/>
    <property type="match status" value="1"/>
</dbReference>
<keyword evidence="6" id="KW-0560">Oxidoreductase</keyword>
<evidence type="ECO:0000256" key="3">
    <source>
        <dbReference type="ARBA" id="ARBA00022485"/>
    </source>
</evidence>
<comment type="similarity">
    <text evidence="2">Belongs to the organic radical-activating enzymes family.</text>
</comment>
<evidence type="ECO:0000259" key="10">
    <source>
        <dbReference type="PROSITE" id="PS51379"/>
    </source>
</evidence>
<dbReference type="InterPro" id="IPR007197">
    <property type="entry name" value="rSAM"/>
</dbReference>
<dbReference type="SFLD" id="SFLDG01118">
    <property type="entry name" value="activating_enzymes__group_2"/>
    <property type="match status" value="1"/>
</dbReference>
<dbReference type="InterPro" id="IPR034457">
    <property type="entry name" value="Organic_radical-activating"/>
</dbReference>
<sequence length="306" mass="33748">MNKGTVFNIQKMSIHDGPGIRTTVFFKGCPLNCLWCSNPESQRVEKEVACFQTRCVKCGYCAEVCPKGLIERKPPFEITGRSECDLCGICVKECCTNGKKVVGEDYTVEELLHEILKDKNFYDSSNGGVTFSGGEPLMQHEFLVEMLKACKENGIHTAIETTGFGKAEDLLSAAEHLDLVFFDVKHMNDERHQEITGVSNKLILENLAALASRHDNIIVRIPVVPGINDDDINIAKTAEYITSAGISQLELLPYHNLGEVKYGQIGRTYELSEVKTPSEERMAQLADVAKAGAKGSPLEVSVMKSL</sequence>
<dbReference type="InterPro" id="IPR013785">
    <property type="entry name" value="Aldolase_TIM"/>
</dbReference>
<comment type="catalytic activity">
    <reaction evidence="9">
        <text>glycyl-[protein] + reduced [flavodoxin] + S-adenosyl-L-methionine = glycin-2-yl radical-[protein] + semiquinone [flavodoxin] + 5'-deoxyadenosine + L-methionine + H(+)</text>
        <dbReference type="Rhea" id="RHEA:61976"/>
        <dbReference type="Rhea" id="RHEA-COMP:10622"/>
        <dbReference type="Rhea" id="RHEA-COMP:14480"/>
        <dbReference type="Rhea" id="RHEA-COMP:15993"/>
        <dbReference type="Rhea" id="RHEA-COMP:15994"/>
        <dbReference type="ChEBI" id="CHEBI:15378"/>
        <dbReference type="ChEBI" id="CHEBI:17319"/>
        <dbReference type="ChEBI" id="CHEBI:29947"/>
        <dbReference type="ChEBI" id="CHEBI:32722"/>
        <dbReference type="ChEBI" id="CHEBI:57618"/>
        <dbReference type="ChEBI" id="CHEBI:57844"/>
        <dbReference type="ChEBI" id="CHEBI:59789"/>
        <dbReference type="ChEBI" id="CHEBI:140311"/>
    </reaction>
</comment>
<keyword evidence="5" id="KW-0479">Metal-binding</keyword>
<dbReference type="InterPro" id="IPR001989">
    <property type="entry name" value="Radical_activat_CS"/>
</dbReference>
<keyword evidence="8" id="KW-0411">Iron-sulfur</keyword>
<feature type="domain" description="Radical SAM core" evidence="11">
    <location>
        <begin position="15"/>
        <end position="297"/>
    </location>
</feature>
<dbReference type="GO" id="GO:0046872">
    <property type="term" value="F:metal ion binding"/>
    <property type="evidence" value="ECO:0007669"/>
    <property type="project" value="UniProtKB-KW"/>
</dbReference>
<dbReference type="PROSITE" id="PS51379">
    <property type="entry name" value="4FE4S_FER_2"/>
    <property type="match status" value="1"/>
</dbReference>
<evidence type="ECO:0000313" key="12">
    <source>
        <dbReference type="EMBL" id="NBH61432.1"/>
    </source>
</evidence>
<comment type="caution">
    <text evidence="12">The sequence shown here is derived from an EMBL/GenBank/DDBJ whole genome shotgun (WGS) entry which is preliminary data.</text>
</comment>
<dbReference type="InterPro" id="IPR017900">
    <property type="entry name" value="4Fe4S_Fe_S_CS"/>
</dbReference>
<evidence type="ECO:0000256" key="5">
    <source>
        <dbReference type="ARBA" id="ARBA00022723"/>
    </source>
</evidence>
<evidence type="ECO:0000256" key="7">
    <source>
        <dbReference type="ARBA" id="ARBA00023004"/>
    </source>
</evidence>
<dbReference type="GO" id="GO:0016491">
    <property type="term" value="F:oxidoreductase activity"/>
    <property type="evidence" value="ECO:0007669"/>
    <property type="project" value="UniProtKB-KW"/>
</dbReference>
<evidence type="ECO:0000256" key="4">
    <source>
        <dbReference type="ARBA" id="ARBA00022691"/>
    </source>
</evidence>
<dbReference type="Proteomes" id="UP000446866">
    <property type="component" value="Unassembled WGS sequence"/>
</dbReference>
<dbReference type="Gene3D" id="3.20.20.70">
    <property type="entry name" value="Aldolase class I"/>
    <property type="match status" value="1"/>
</dbReference>
<feature type="domain" description="4Fe-4S ferredoxin-type" evidence="10">
    <location>
        <begin position="46"/>
        <end position="75"/>
    </location>
</feature>
<dbReference type="Gene3D" id="3.30.70.20">
    <property type="match status" value="1"/>
</dbReference>
<evidence type="ECO:0000256" key="6">
    <source>
        <dbReference type="ARBA" id="ARBA00023002"/>
    </source>
</evidence>
<gene>
    <name evidence="12" type="ORF">D0435_07195</name>
</gene>
<dbReference type="PIRSF" id="PIRSF000371">
    <property type="entry name" value="PFL_act_enz"/>
    <property type="match status" value="1"/>
</dbReference>
<evidence type="ECO:0000256" key="1">
    <source>
        <dbReference type="ARBA" id="ARBA00001966"/>
    </source>
</evidence>
<dbReference type="PANTHER" id="PTHR30352">
    <property type="entry name" value="PYRUVATE FORMATE-LYASE-ACTIVATING ENZYME"/>
    <property type="match status" value="1"/>
</dbReference>
<dbReference type="EMBL" id="QXWK01000012">
    <property type="protein sequence ID" value="NBH61432.1"/>
    <property type="molecule type" value="Genomic_DNA"/>
</dbReference>
<dbReference type="SFLD" id="SFLDS00029">
    <property type="entry name" value="Radical_SAM"/>
    <property type="match status" value="1"/>
</dbReference>
<dbReference type="CDD" id="cd01335">
    <property type="entry name" value="Radical_SAM"/>
    <property type="match status" value="1"/>
</dbReference>
<dbReference type="AlphaFoldDB" id="A0A845QH18"/>
<keyword evidence="3" id="KW-0004">4Fe-4S</keyword>
<dbReference type="PANTHER" id="PTHR30352:SF4">
    <property type="entry name" value="PYRUVATE FORMATE-LYASE 2-ACTIVATING ENZYME"/>
    <property type="match status" value="1"/>
</dbReference>
<dbReference type="NCBIfam" id="TIGR02494">
    <property type="entry name" value="PFLE_PFLC"/>
    <property type="match status" value="1"/>
</dbReference>
<evidence type="ECO:0000256" key="2">
    <source>
        <dbReference type="ARBA" id="ARBA00009777"/>
    </source>
</evidence>
<dbReference type="PROSITE" id="PS00198">
    <property type="entry name" value="4FE4S_FER_1"/>
    <property type="match status" value="1"/>
</dbReference>
<dbReference type="SFLD" id="SFLDG01066">
    <property type="entry name" value="organic_radical-activating_enz"/>
    <property type="match status" value="1"/>
</dbReference>
<proteinExistence type="inferred from homology"/>
<dbReference type="InterPro" id="IPR017896">
    <property type="entry name" value="4Fe4S_Fe-S-bd"/>
</dbReference>
<dbReference type="InterPro" id="IPR058240">
    <property type="entry name" value="rSAM_sf"/>
</dbReference>
<evidence type="ECO:0000256" key="8">
    <source>
        <dbReference type="ARBA" id="ARBA00023014"/>
    </source>
</evidence>
<evidence type="ECO:0000259" key="11">
    <source>
        <dbReference type="PROSITE" id="PS51918"/>
    </source>
</evidence>